<dbReference type="RefSeq" id="WP_006020146.1">
    <property type="nucleotide sequence ID" value="NZ_KB375282.1"/>
</dbReference>
<proteinExistence type="inferred from homology"/>
<sequence>MAGQLSAQPLIDPTANLRDSSAGAYCEIGARTVLHEVTLGDYSYVVNDSQIAYATIGKFCSIAAMTRINPGNHPMHRASQAHFSYRASAYFPGEADEAEFFAWRRSHHVTFGHDVWIGHGAIVLPGRNIGTGAVVAAGAVVTKDVPAYTIVGGNPAKPIRRRFPERIADELMTLAWWDWDHEHLRTALPDFRNLPVEAFVEKYRHNASPDLVLKAVGT</sequence>
<dbReference type="NCBIfam" id="TIGR03308">
    <property type="entry name" value="phn_thr-fam"/>
    <property type="match status" value="1"/>
</dbReference>
<dbReference type="InterPro" id="IPR011004">
    <property type="entry name" value="Trimer_LpxA-like_sf"/>
</dbReference>
<reference evidence="2 3" key="1">
    <citation type="submission" date="2012-04" db="EMBL/GenBank/DDBJ databases">
        <title>The Genome Sequence of Afipia broomeae ATCC 49717.</title>
        <authorList>
            <consortium name="The Broad Institute Genome Sequencing Platform"/>
            <person name="Earl A."/>
            <person name="Ward D."/>
            <person name="Feldgarden M."/>
            <person name="Gevers D."/>
            <person name="Huys G."/>
            <person name="Walker B."/>
            <person name="Young S.K."/>
            <person name="Zeng Q."/>
            <person name="Gargeya S."/>
            <person name="Fitzgerald M."/>
            <person name="Haas B."/>
            <person name="Abouelleil A."/>
            <person name="Alvarado L."/>
            <person name="Arachchi H.M."/>
            <person name="Berlin A."/>
            <person name="Chapman S.B."/>
            <person name="Goldberg J."/>
            <person name="Griggs A."/>
            <person name="Gujja S."/>
            <person name="Hansen M."/>
            <person name="Howarth C."/>
            <person name="Imamovic A."/>
            <person name="Larimer J."/>
            <person name="McCowen C."/>
            <person name="Montmayeur A."/>
            <person name="Murphy C."/>
            <person name="Neiman D."/>
            <person name="Pearson M."/>
            <person name="Priest M."/>
            <person name="Roberts A."/>
            <person name="Saif S."/>
            <person name="Shea T."/>
            <person name="Sisk P."/>
            <person name="Sykes S."/>
            <person name="Wortman J."/>
            <person name="Nusbaum C."/>
            <person name="Birren B."/>
        </authorList>
    </citation>
    <scope>NUCLEOTIDE SEQUENCE [LARGE SCALE GENOMIC DNA]</scope>
    <source>
        <strain evidence="2 3">ATCC 49717</strain>
    </source>
</reference>
<dbReference type="Proteomes" id="UP000001096">
    <property type="component" value="Unassembled WGS sequence"/>
</dbReference>
<dbReference type="InterPro" id="IPR050179">
    <property type="entry name" value="Trans_hexapeptide_repeat"/>
</dbReference>
<dbReference type="PATRIC" id="fig|883078.3.peg.1461"/>
<comment type="caution">
    <text evidence="2">The sequence shown here is derived from an EMBL/GenBank/DDBJ whole genome shotgun (WGS) entry which is preliminary data.</text>
</comment>
<dbReference type="Gene3D" id="2.160.10.10">
    <property type="entry name" value="Hexapeptide repeat proteins"/>
    <property type="match status" value="1"/>
</dbReference>
<gene>
    <name evidence="2" type="ORF">HMPREF9695_01428</name>
</gene>
<name>K8PA39_9BRAD</name>
<dbReference type="EMBL" id="AGWX01000002">
    <property type="protein sequence ID" value="EKS39467.1"/>
    <property type="molecule type" value="Genomic_DNA"/>
</dbReference>
<dbReference type="eggNOG" id="COG0110">
    <property type="taxonomic scope" value="Bacteria"/>
</dbReference>
<evidence type="ECO:0000256" key="1">
    <source>
        <dbReference type="ARBA" id="ARBA00007274"/>
    </source>
</evidence>
<dbReference type="PANTHER" id="PTHR43300">
    <property type="entry name" value="ACETYLTRANSFERASE"/>
    <property type="match status" value="1"/>
</dbReference>
<dbReference type="SUPFAM" id="SSF51161">
    <property type="entry name" value="Trimeric LpxA-like enzymes"/>
    <property type="match status" value="1"/>
</dbReference>
<dbReference type="AlphaFoldDB" id="K8PA39"/>
<organism evidence="2 3">
    <name type="scientific">Afipia broomeae ATCC 49717</name>
    <dbReference type="NCBI Taxonomy" id="883078"/>
    <lineage>
        <taxon>Bacteria</taxon>
        <taxon>Pseudomonadati</taxon>
        <taxon>Pseudomonadota</taxon>
        <taxon>Alphaproteobacteria</taxon>
        <taxon>Hyphomicrobiales</taxon>
        <taxon>Nitrobacteraceae</taxon>
        <taxon>Afipia</taxon>
    </lineage>
</organism>
<comment type="similarity">
    <text evidence="1">Belongs to the transferase hexapeptide repeat family.</text>
</comment>
<keyword evidence="2" id="KW-0808">Transferase</keyword>
<dbReference type="PANTHER" id="PTHR43300:SF11">
    <property type="entry name" value="ACETYLTRANSFERASE RV3034C-RELATED"/>
    <property type="match status" value="1"/>
</dbReference>
<protein>
    <submittedName>
        <fullName evidence="2">Transferase hexapeptide repeat family phosphonate metabolim protein</fullName>
    </submittedName>
</protein>
<dbReference type="CDD" id="cd03349">
    <property type="entry name" value="LbH_XAT"/>
    <property type="match status" value="1"/>
</dbReference>
<dbReference type="HOGENOM" id="CLU_051638_5_0_5"/>
<evidence type="ECO:0000313" key="2">
    <source>
        <dbReference type="EMBL" id="EKS39467.1"/>
    </source>
</evidence>
<evidence type="ECO:0000313" key="3">
    <source>
        <dbReference type="Proteomes" id="UP000001096"/>
    </source>
</evidence>
<dbReference type="GO" id="GO:0016740">
    <property type="term" value="F:transferase activity"/>
    <property type="evidence" value="ECO:0007669"/>
    <property type="project" value="UniProtKB-KW"/>
</dbReference>
<accession>K8PA39</accession>
<dbReference type="InterPro" id="IPR017694">
    <property type="entry name" value="Phosphonate_tfrase_rpt"/>
</dbReference>
<keyword evidence="3" id="KW-1185">Reference proteome</keyword>